<comment type="caution">
    <text evidence="2">The sequence shown here is derived from an EMBL/GenBank/DDBJ whole genome shotgun (WGS) entry which is preliminary data.</text>
</comment>
<feature type="compositionally biased region" description="Basic and acidic residues" evidence="1">
    <location>
        <begin position="120"/>
        <end position="138"/>
    </location>
</feature>
<name>A0AAV5TW25_9BILA</name>
<dbReference type="AlphaFoldDB" id="A0AAV5TW25"/>
<proteinExistence type="predicted"/>
<feature type="non-terminal residue" evidence="2">
    <location>
        <position position="1"/>
    </location>
</feature>
<reference evidence="2" key="1">
    <citation type="submission" date="2023-10" db="EMBL/GenBank/DDBJ databases">
        <title>Genome assembly of Pristionchus species.</title>
        <authorList>
            <person name="Yoshida K."/>
            <person name="Sommer R.J."/>
        </authorList>
    </citation>
    <scope>NUCLEOTIDE SEQUENCE</scope>
    <source>
        <strain evidence="2">RS0144</strain>
    </source>
</reference>
<keyword evidence="3" id="KW-1185">Reference proteome</keyword>
<gene>
    <name evidence="2" type="ORF">PENTCL1PPCAC_20930</name>
</gene>
<sequence length="146" mass="16164">ESDDVFKLKFFCKMFSDYTKEFKVGVHKMTGTATSPVPEAMTPPQAGSGKPLPKSSSTMSSEPSSDVGSGENLKGSKEGSNEKIADAKEFAKQDDEEFENDGGAMAQSKIRNRHLQWKPSEGEEKAKERKKSYDEKARNKQSPYES</sequence>
<feature type="region of interest" description="Disordered" evidence="1">
    <location>
        <begin position="31"/>
        <end position="146"/>
    </location>
</feature>
<evidence type="ECO:0000313" key="2">
    <source>
        <dbReference type="EMBL" id="GMS98755.1"/>
    </source>
</evidence>
<organism evidence="2 3">
    <name type="scientific">Pristionchus entomophagus</name>
    <dbReference type="NCBI Taxonomy" id="358040"/>
    <lineage>
        <taxon>Eukaryota</taxon>
        <taxon>Metazoa</taxon>
        <taxon>Ecdysozoa</taxon>
        <taxon>Nematoda</taxon>
        <taxon>Chromadorea</taxon>
        <taxon>Rhabditida</taxon>
        <taxon>Rhabditina</taxon>
        <taxon>Diplogasteromorpha</taxon>
        <taxon>Diplogasteroidea</taxon>
        <taxon>Neodiplogasteridae</taxon>
        <taxon>Pristionchus</taxon>
    </lineage>
</organism>
<accession>A0AAV5TW25</accession>
<feature type="compositionally biased region" description="Low complexity" evidence="1">
    <location>
        <begin position="55"/>
        <end position="65"/>
    </location>
</feature>
<dbReference type="EMBL" id="BTSX01000005">
    <property type="protein sequence ID" value="GMS98755.1"/>
    <property type="molecule type" value="Genomic_DNA"/>
</dbReference>
<evidence type="ECO:0000256" key="1">
    <source>
        <dbReference type="SAM" id="MobiDB-lite"/>
    </source>
</evidence>
<dbReference type="Proteomes" id="UP001432027">
    <property type="component" value="Unassembled WGS sequence"/>
</dbReference>
<protein>
    <submittedName>
        <fullName evidence="2">Uncharacterized protein</fullName>
    </submittedName>
</protein>
<evidence type="ECO:0000313" key="3">
    <source>
        <dbReference type="Proteomes" id="UP001432027"/>
    </source>
</evidence>
<feature type="compositionally biased region" description="Basic and acidic residues" evidence="1">
    <location>
        <begin position="74"/>
        <end position="93"/>
    </location>
</feature>